<dbReference type="InterPro" id="IPR000182">
    <property type="entry name" value="GNAT_dom"/>
</dbReference>
<dbReference type="Pfam" id="PF00583">
    <property type="entry name" value="Acetyltransf_1"/>
    <property type="match status" value="1"/>
</dbReference>
<dbReference type="InterPro" id="IPR016181">
    <property type="entry name" value="Acyl_CoA_acyltransferase"/>
</dbReference>
<dbReference type="SUPFAM" id="SSF55729">
    <property type="entry name" value="Acyl-CoA N-acyltransferases (Nat)"/>
    <property type="match status" value="1"/>
</dbReference>
<dbReference type="CDD" id="cd04301">
    <property type="entry name" value="NAT_SF"/>
    <property type="match status" value="1"/>
</dbReference>
<proteinExistence type="predicted"/>
<name>A0A8H4RYY1_9HELO</name>
<dbReference type="PANTHER" id="PTHR13947">
    <property type="entry name" value="GNAT FAMILY N-ACETYLTRANSFERASE"/>
    <property type="match status" value="1"/>
</dbReference>
<sequence length="226" mass="24687">MSLIYKIHHLPTSDHLLLAFLAGKFSSLRLTALTVSAAAFSSTFALESKFSSPQWITRLSRQGIHTFIAVAYTPGTLPEQQTIDAGDWIGSATLLGPKPKLDYELKESGEEVPGEDDEEGKWQMTAVFSAPEHRGRGVAKMLVEAAVDFAANEGDRKACRVRIMIHPDNAVVKRLYDGMGFVDAGRCTLSEAFVQNGDESLLPADGGKGEPEKYFNRLGLIMEKIA</sequence>
<comment type="caution">
    <text evidence="3">The sequence shown here is derived from an EMBL/GenBank/DDBJ whole genome shotgun (WGS) entry which is preliminary data.</text>
</comment>
<dbReference type="EMBL" id="JAAMPI010000012">
    <property type="protein sequence ID" value="KAF4637731.1"/>
    <property type="molecule type" value="Genomic_DNA"/>
</dbReference>
<dbReference type="OrthoDB" id="41532at2759"/>
<protein>
    <recommendedName>
        <fullName evidence="2">N-acetyltransferase domain-containing protein</fullName>
    </recommendedName>
</protein>
<dbReference type="AlphaFoldDB" id="A0A8H4RYY1"/>
<keyword evidence="1" id="KW-0808">Transferase</keyword>
<evidence type="ECO:0000313" key="4">
    <source>
        <dbReference type="Proteomes" id="UP000566819"/>
    </source>
</evidence>
<keyword evidence="4" id="KW-1185">Reference proteome</keyword>
<dbReference type="Gene3D" id="3.40.630.30">
    <property type="match status" value="1"/>
</dbReference>
<dbReference type="InterPro" id="IPR050769">
    <property type="entry name" value="NAT_camello-type"/>
</dbReference>
<evidence type="ECO:0000259" key="2">
    <source>
        <dbReference type="PROSITE" id="PS51186"/>
    </source>
</evidence>
<reference evidence="3 4" key="1">
    <citation type="submission" date="2020-03" db="EMBL/GenBank/DDBJ databases">
        <title>Draft Genome Sequence of Cudoniella acicularis.</title>
        <authorList>
            <person name="Buettner E."/>
            <person name="Kellner H."/>
        </authorList>
    </citation>
    <scope>NUCLEOTIDE SEQUENCE [LARGE SCALE GENOMIC DNA]</scope>
    <source>
        <strain evidence="3 4">DSM 108380</strain>
    </source>
</reference>
<dbReference type="Proteomes" id="UP000566819">
    <property type="component" value="Unassembled WGS sequence"/>
</dbReference>
<evidence type="ECO:0000313" key="3">
    <source>
        <dbReference type="EMBL" id="KAF4637731.1"/>
    </source>
</evidence>
<evidence type="ECO:0000256" key="1">
    <source>
        <dbReference type="ARBA" id="ARBA00022679"/>
    </source>
</evidence>
<dbReference type="PANTHER" id="PTHR13947:SF37">
    <property type="entry name" value="LD18367P"/>
    <property type="match status" value="1"/>
</dbReference>
<feature type="domain" description="N-acetyltransferase" evidence="2">
    <location>
        <begin position="23"/>
        <end position="226"/>
    </location>
</feature>
<dbReference type="GO" id="GO:0008080">
    <property type="term" value="F:N-acetyltransferase activity"/>
    <property type="evidence" value="ECO:0007669"/>
    <property type="project" value="InterPro"/>
</dbReference>
<accession>A0A8H4RYY1</accession>
<organism evidence="3 4">
    <name type="scientific">Cudoniella acicularis</name>
    <dbReference type="NCBI Taxonomy" id="354080"/>
    <lineage>
        <taxon>Eukaryota</taxon>
        <taxon>Fungi</taxon>
        <taxon>Dikarya</taxon>
        <taxon>Ascomycota</taxon>
        <taxon>Pezizomycotina</taxon>
        <taxon>Leotiomycetes</taxon>
        <taxon>Helotiales</taxon>
        <taxon>Tricladiaceae</taxon>
        <taxon>Cudoniella</taxon>
    </lineage>
</organism>
<dbReference type="PROSITE" id="PS51186">
    <property type="entry name" value="GNAT"/>
    <property type="match status" value="1"/>
</dbReference>
<gene>
    <name evidence="3" type="ORF">G7Y89_g337</name>
</gene>